<name>A0A9R1TTC7_9HYME</name>
<keyword evidence="5" id="KW-0862">Zinc</keyword>
<feature type="domain" description="C2H2-type" evidence="11">
    <location>
        <begin position="433"/>
        <end position="460"/>
    </location>
</feature>
<dbReference type="PROSITE" id="PS50157">
    <property type="entry name" value="ZINC_FINGER_C2H2_2"/>
    <property type="match status" value="4"/>
</dbReference>
<feature type="domain" description="C2H2-type" evidence="11">
    <location>
        <begin position="461"/>
        <end position="488"/>
    </location>
</feature>
<evidence type="ECO:0000256" key="7">
    <source>
        <dbReference type="ARBA" id="ARBA00023163"/>
    </source>
</evidence>
<dbReference type="GO" id="GO:0000981">
    <property type="term" value="F:DNA-binding transcription factor activity, RNA polymerase II-specific"/>
    <property type="evidence" value="ECO:0007669"/>
    <property type="project" value="TreeGrafter"/>
</dbReference>
<keyword evidence="4 9" id="KW-0863">Zinc-finger</keyword>
<evidence type="ECO:0000259" key="11">
    <source>
        <dbReference type="PROSITE" id="PS50157"/>
    </source>
</evidence>
<evidence type="ECO:0000313" key="13">
    <source>
        <dbReference type="RefSeq" id="XP_011315400.1"/>
    </source>
</evidence>
<dbReference type="FunFam" id="3.30.160.60:FF:000395">
    <property type="entry name" value="zinc finger protein 513"/>
    <property type="match status" value="1"/>
</dbReference>
<dbReference type="KEGG" id="fas:105274188"/>
<dbReference type="FunFam" id="3.30.160.60:FF:000404">
    <property type="entry name" value="POZ-, AT hook-, and zinc finger-containing protein 1"/>
    <property type="match status" value="1"/>
</dbReference>
<evidence type="ECO:0000256" key="3">
    <source>
        <dbReference type="ARBA" id="ARBA00022737"/>
    </source>
</evidence>
<dbReference type="GeneID" id="105274188"/>
<feature type="region of interest" description="Disordered" evidence="10">
    <location>
        <begin position="277"/>
        <end position="326"/>
    </location>
</feature>
<keyword evidence="8" id="KW-0539">Nucleus</keyword>
<evidence type="ECO:0000256" key="4">
    <source>
        <dbReference type="ARBA" id="ARBA00022771"/>
    </source>
</evidence>
<keyword evidence="7" id="KW-0804">Transcription</keyword>
<dbReference type="PROSITE" id="PS00028">
    <property type="entry name" value="ZINC_FINGER_C2H2_1"/>
    <property type="match status" value="3"/>
</dbReference>
<dbReference type="SMART" id="SM00355">
    <property type="entry name" value="ZnF_C2H2"/>
    <property type="match status" value="4"/>
</dbReference>
<keyword evidence="12" id="KW-1185">Reference proteome</keyword>
<dbReference type="InterPro" id="IPR036236">
    <property type="entry name" value="Znf_C2H2_sf"/>
</dbReference>
<sequence length="542" mass="59751">MTSTDTWWGLRGYPKSCEQTLATTDTKTVGARPRCQHYRIETGASRVVAGGVIGGTEGPGGGCRISSMTMAESVVEDAAAAPPGPAKPPPPSCTNNNTLAATANRNHRALRKRRRLNQVLNDLQAHKNLPNECETSSNRFESTSLVSEEEEDVFGSPRSLDIPNQFSSKSLKDEPAELLDDLEPLDNLESQTDDRLTTGTNYNKHHLPISLQRNNHHRVPLKFPGCSCINCSTANTVMLPSPTSPQTPMTPLNFTPLTPVSPLSYSFEQYLHTKYLPGPDERKRSHSDSDVGSGWEQKSLWPRSRTPGSGSLESDNTTSPQESPLDLSMKNSQVERPAALQLLPSGVTGVVTRGSVSVPVVRGDVASPTTKESVAFRYNLEVSPVVEEMPPGADVAYVCPVCGQMFSLHDRLAKHMASRHRRQGPRDASAKAYRCDVCNRSFARSDMLTRHMRLHTGIKPYTCRVCGQVFSRSDHLSTHQRTHTGEKPYKCPQCVYAACRRDMITRHLRTHARYVDGHTKSESTDPESPTYPVDSMSNLKTE</sequence>
<feature type="region of interest" description="Disordered" evidence="10">
    <location>
        <begin position="77"/>
        <end position="96"/>
    </location>
</feature>
<dbReference type="RefSeq" id="XP_011315400.1">
    <property type="nucleotide sequence ID" value="XM_011317098.1"/>
</dbReference>
<dbReference type="Proteomes" id="UP000694866">
    <property type="component" value="Unplaced"/>
</dbReference>
<dbReference type="PANTHER" id="PTHR24394:SF29">
    <property type="entry name" value="MYONEURIN"/>
    <property type="match status" value="1"/>
</dbReference>
<feature type="compositionally biased region" description="Basic and acidic residues" evidence="10">
    <location>
        <begin position="279"/>
        <end position="289"/>
    </location>
</feature>
<keyword evidence="13" id="KW-0371">Homeobox</keyword>
<dbReference type="GO" id="GO:0008270">
    <property type="term" value="F:zinc ion binding"/>
    <property type="evidence" value="ECO:0007669"/>
    <property type="project" value="UniProtKB-KW"/>
</dbReference>
<protein>
    <submittedName>
        <fullName evidence="13">Zinc finger E-box-binding homeobox 1</fullName>
    </submittedName>
</protein>
<keyword evidence="13" id="KW-0238">DNA-binding</keyword>
<feature type="compositionally biased region" description="Polar residues" evidence="10">
    <location>
        <begin position="133"/>
        <end position="146"/>
    </location>
</feature>
<evidence type="ECO:0000256" key="10">
    <source>
        <dbReference type="SAM" id="MobiDB-lite"/>
    </source>
</evidence>
<feature type="domain" description="C2H2-type" evidence="11">
    <location>
        <begin position="489"/>
        <end position="512"/>
    </location>
</feature>
<feature type="region of interest" description="Disordered" evidence="10">
    <location>
        <begin position="515"/>
        <end position="542"/>
    </location>
</feature>
<reference evidence="13" key="1">
    <citation type="submission" date="2025-08" db="UniProtKB">
        <authorList>
            <consortium name="RefSeq"/>
        </authorList>
    </citation>
    <scope>IDENTIFICATION</scope>
    <source>
        <strain evidence="13">USDA-PBARC FA_bdor</strain>
        <tissue evidence="13">Whole organism</tissue>
    </source>
</reference>
<evidence type="ECO:0000256" key="1">
    <source>
        <dbReference type="ARBA" id="ARBA00004123"/>
    </source>
</evidence>
<dbReference type="AlphaFoldDB" id="A0A9R1TTC7"/>
<dbReference type="SUPFAM" id="SSF57667">
    <property type="entry name" value="beta-beta-alpha zinc fingers"/>
    <property type="match status" value="2"/>
</dbReference>
<feature type="compositionally biased region" description="Polar residues" evidence="10">
    <location>
        <begin position="306"/>
        <end position="322"/>
    </location>
</feature>
<keyword evidence="3" id="KW-0677">Repeat</keyword>
<evidence type="ECO:0000313" key="12">
    <source>
        <dbReference type="Proteomes" id="UP000694866"/>
    </source>
</evidence>
<proteinExistence type="predicted"/>
<dbReference type="Gene3D" id="3.30.160.60">
    <property type="entry name" value="Classic Zinc Finger"/>
    <property type="match status" value="3"/>
</dbReference>
<dbReference type="CTD" id="39228"/>
<dbReference type="OrthoDB" id="10018191at2759"/>
<accession>A0A9R1TTC7</accession>
<dbReference type="Pfam" id="PF00096">
    <property type="entry name" value="zf-C2H2"/>
    <property type="match status" value="3"/>
</dbReference>
<dbReference type="GO" id="GO:1990837">
    <property type="term" value="F:sequence-specific double-stranded DNA binding"/>
    <property type="evidence" value="ECO:0007669"/>
    <property type="project" value="UniProtKB-ARBA"/>
</dbReference>
<comment type="subcellular location">
    <subcellularLocation>
        <location evidence="1">Nucleus</location>
    </subcellularLocation>
</comment>
<keyword evidence="2" id="KW-0479">Metal-binding</keyword>
<feature type="domain" description="C2H2-type" evidence="11">
    <location>
        <begin position="397"/>
        <end position="425"/>
    </location>
</feature>
<evidence type="ECO:0000256" key="8">
    <source>
        <dbReference type="ARBA" id="ARBA00023242"/>
    </source>
</evidence>
<dbReference type="PANTHER" id="PTHR24394">
    <property type="entry name" value="ZINC FINGER PROTEIN"/>
    <property type="match status" value="1"/>
</dbReference>
<gene>
    <name evidence="13" type="primary">klu</name>
</gene>
<evidence type="ECO:0000256" key="2">
    <source>
        <dbReference type="ARBA" id="ARBA00022723"/>
    </source>
</evidence>
<evidence type="ECO:0000256" key="6">
    <source>
        <dbReference type="ARBA" id="ARBA00023015"/>
    </source>
</evidence>
<feature type="compositionally biased region" description="Pro residues" evidence="10">
    <location>
        <begin position="82"/>
        <end position="92"/>
    </location>
</feature>
<dbReference type="FunFam" id="3.30.160.60:FF:000303">
    <property type="entry name" value="Zinc finger protein 41"/>
    <property type="match status" value="1"/>
</dbReference>
<dbReference type="GO" id="GO:0005634">
    <property type="term" value="C:nucleus"/>
    <property type="evidence" value="ECO:0007669"/>
    <property type="project" value="UniProtKB-SubCell"/>
</dbReference>
<organism evidence="12 13">
    <name type="scientific">Fopius arisanus</name>
    <dbReference type="NCBI Taxonomy" id="64838"/>
    <lineage>
        <taxon>Eukaryota</taxon>
        <taxon>Metazoa</taxon>
        <taxon>Ecdysozoa</taxon>
        <taxon>Arthropoda</taxon>
        <taxon>Hexapoda</taxon>
        <taxon>Insecta</taxon>
        <taxon>Pterygota</taxon>
        <taxon>Neoptera</taxon>
        <taxon>Endopterygota</taxon>
        <taxon>Hymenoptera</taxon>
        <taxon>Apocrita</taxon>
        <taxon>Ichneumonoidea</taxon>
        <taxon>Braconidae</taxon>
        <taxon>Opiinae</taxon>
        <taxon>Fopius</taxon>
    </lineage>
</organism>
<evidence type="ECO:0000256" key="9">
    <source>
        <dbReference type="PROSITE-ProRule" id="PRU00042"/>
    </source>
</evidence>
<feature type="region of interest" description="Disordered" evidence="10">
    <location>
        <begin position="127"/>
        <end position="173"/>
    </location>
</feature>
<evidence type="ECO:0000256" key="5">
    <source>
        <dbReference type="ARBA" id="ARBA00022833"/>
    </source>
</evidence>
<keyword evidence="6" id="KW-0805">Transcription regulation</keyword>
<dbReference type="InterPro" id="IPR013087">
    <property type="entry name" value="Znf_C2H2_type"/>
</dbReference>